<gene>
    <name evidence="5" type="ORF">SAMN04488557_3516</name>
</gene>
<dbReference type="OrthoDB" id="9791590at2"/>
<feature type="domain" description="Leucine-binding protein" evidence="4">
    <location>
        <begin position="41"/>
        <end position="266"/>
    </location>
</feature>
<dbReference type="InterPro" id="IPR028082">
    <property type="entry name" value="Peripla_BP_I"/>
</dbReference>
<dbReference type="CDD" id="cd06268">
    <property type="entry name" value="PBP1_ABC_transporter_LIVBP-like"/>
    <property type="match status" value="1"/>
</dbReference>
<keyword evidence="3" id="KW-0472">Membrane</keyword>
<dbReference type="RefSeq" id="WP_092868971.1">
    <property type="nucleotide sequence ID" value="NZ_FPCH01000003.1"/>
</dbReference>
<keyword evidence="2" id="KW-0732">Signal</keyword>
<feature type="transmembrane region" description="Helical" evidence="3">
    <location>
        <begin position="693"/>
        <end position="717"/>
    </location>
</feature>
<dbReference type="InterPro" id="IPR006201">
    <property type="entry name" value="Neur_channel"/>
</dbReference>
<keyword evidence="6" id="KW-1185">Reference proteome</keyword>
<dbReference type="GO" id="GO:0005216">
    <property type="term" value="F:monoatomic ion channel activity"/>
    <property type="evidence" value="ECO:0007669"/>
    <property type="project" value="InterPro"/>
</dbReference>
<dbReference type="Proteomes" id="UP000199423">
    <property type="component" value="Unassembled WGS sequence"/>
</dbReference>
<dbReference type="GO" id="GO:0016020">
    <property type="term" value="C:membrane"/>
    <property type="evidence" value="ECO:0007669"/>
    <property type="project" value="InterPro"/>
</dbReference>
<evidence type="ECO:0000313" key="6">
    <source>
        <dbReference type="Proteomes" id="UP000199423"/>
    </source>
</evidence>
<reference evidence="6" key="1">
    <citation type="submission" date="2016-10" db="EMBL/GenBank/DDBJ databases">
        <authorList>
            <person name="Varghese N."/>
            <person name="Submissions S."/>
        </authorList>
    </citation>
    <scope>NUCLEOTIDE SEQUENCE [LARGE SCALE GENOMIC DNA]</scope>
    <source>
        <strain evidence="6">DSM 1565</strain>
    </source>
</reference>
<organism evidence="5 6">
    <name type="scientific">Hyphomicrobium facile</name>
    <dbReference type="NCBI Taxonomy" id="51670"/>
    <lineage>
        <taxon>Bacteria</taxon>
        <taxon>Pseudomonadati</taxon>
        <taxon>Pseudomonadota</taxon>
        <taxon>Alphaproteobacteria</taxon>
        <taxon>Hyphomicrobiales</taxon>
        <taxon>Hyphomicrobiaceae</taxon>
        <taxon>Hyphomicrobium</taxon>
    </lineage>
</organism>
<name>A0A1I7NU19_9HYPH</name>
<sequence>MDKAEAAARPPLIMQVFVTSRNDDCYDSGQLKAIKRLTTLAQHRINQDGGIAGRKVVVNILDDQRLPQSTIENMAAAISDPQTIAMIGISNATRAQAALDANGKDLKASGIPFMSDISVTDLIKDYPNVFTTRASEDEERMPVIAEFVKLAHFERPAFIGIQSLLGSTNFSDSLKEFLSGGLVADHRLQLTADKLDPAALAAAVADLKAKNVGIVFLAVGGDRMKDVVKQFQDAGFTPPLFVAGRVDSVTNQGADAYANDVYQLAWNELPDGYSERLRALISSTPYPSQWIFEGAKNSSAPGWKDGTCKPRDEDIPLNVLDIPNMRALSVGAQYADVVSLIAEAARSAEITAEIPDVRNLIVDQLKTGYASGRGIFKGRFDNWSFQPASRAAARTPLIVMLPRGRSRAQLAPIQFLHLRDQSLQRIDTLYADIDLIHAERIDDSEKTFFADFYLSMNDRSGASIEQIEFANAYLEPGSNERQITVRAIHDGGQSAAYPDHMKIYQVTGKFVYAPDLRNYPFDTQRFSIDLRPKPGNTPFIVQPPPQQVRDHVVKVDGWDARDQYVGYDVDFVRTVDAQTLEPSVFPFYKASFAWLMKRETTDYFLRVVVPLAFILIIAYLSIFISTHHFEAIVTIQVTALLSAVALYLALPKIDANIETLSDRMFLFTYFMLSVIIAITIARENKRVEPIRWLKTSLVFLHIVAVPAMVAGMAYYVYLASSA</sequence>
<dbReference type="AlphaFoldDB" id="A0A1I7NU19"/>
<dbReference type="Pfam" id="PF13458">
    <property type="entry name" value="Peripla_BP_6"/>
    <property type="match status" value="1"/>
</dbReference>
<evidence type="ECO:0000256" key="3">
    <source>
        <dbReference type="SAM" id="Phobius"/>
    </source>
</evidence>
<dbReference type="PANTHER" id="PTHR18945">
    <property type="entry name" value="NEUROTRANSMITTER GATED ION CHANNEL"/>
    <property type="match status" value="1"/>
</dbReference>
<evidence type="ECO:0000256" key="2">
    <source>
        <dbReference type="ARBA" id="ARBA00022729"/>
    </source>
</evidence>
<evidence type="ECO:0000313" key="5">
    <source>
        <dbReference type="EMBL" id="SFV38113.1"/>
    </source>
</evidence>
<proteinExistence type="inferred from homology"/>
<keyword evidence="3" id="KW-1133">Transmembrane helix</keyword>
<keyword evidence="3" id="KW-0812">Transmembrane</keyword>
<comment type="similarity">
    <text evidence="1">Belongs to the leucine-binding protein family.</text>
</comment>
<feature type="transmembrane region" description="Helical" evidence="3">
    <location>
        <begin position="631"/>
        <end position="649"/>
    </location>
</feature>
<dbReference type="GO" id="GO:0004888">
    <property type="term" value="F:transmembrane signaling receptor activity"/>
    <property type="evidence" value="ECO:0007669"/>
    <property type="project" value="InterPro"/>
</dbReference>
<dbReference type="STRING" id="51670.SAMN04488557_3516"/>
<feature type="transmembrane region" description="Helical" evidence="3">
    <location>
        <begin position="603"/>
        <end position="624"/>
    </location>
</feature>
<evidence type="ECO:0000259" key="4">
    <source>
        <dbReference type="Pfam" id="PF13458"/>
    </source>
</evidence>
<accession>A0A1I7NU19</accession>
<protein>
    <submittedName>
        <fullName evidence="5">ABC-type branched-chain amino acid transport system, substrate-binding protein</fullName>
    </submittedName>
</protein>
<evidence type="ECO:0000256" key="1">
    <source>
        <dbReference type="ARBA" id="ARBA00010062"/>
    </source>
</evidence>
<feature type="transmembrane region" description="Helical" evidence="3">
    <location>
        <begin position="664"/>
        <end position="681"/>
    </location>
</feature>
<dbReference type="SUPFAM" id="SSF53822">
    <property type="entry name" value="Periplasmic binding protein-like I"/>
    <property type="match status" value="1"/>
</dbReference>
<dbReference type="EMBL" id="FPCH01000003">
    <property type="protein sequence ID" value="SFV38113.1"/>
    <property type="molecule type" value="Genomic_DNA"/>
</dbReference>
<dbReference type="InterPro" id="IPR028081">
    <property type="entry name" value="Leu-bd"/>
</dbReference>
<dbReference type="Gene3D" id="3.40.50.2300">
    <property type="match status" value="2"/>
</dbReference>